<dbReference type="Proteomes" id="UP001317629">
    <property type="component" value="Plasmid pSS37A-Re-5"/>
</dbReference>
<proteinExistence type="predicted"/>
<evidence type="ECO:0000313" key="2">
    <source>
        <dbReference type="Proteomes" id="UP001317629"/>
    </source>
</evidence>
<evidence type="ECO:0000313" key="1">
    <source>
        <dbReference type="EMBL" id="BDV36712.1"/>
    </source>
</evidence>
<organism evidence="1 2">
    <name type="scientific">Methylocystis iwaonis</name>
    <dbReference type="NCBI Taxonomy" id="2885079"/>
    <lineage>
        <taxon>Bacteria</taxon>
        <taxon>Pseudomonadati</taxon>
        <taxon>Pseudomonadota</taxon>
        <taxon>Alphaproteobacteria</taxon>
        <taxon>Hyphomicrobiales</taxon>
        <taxon>Methylocystaceae</taxon>
        <taxon>Methylocystis</taxon>
    </lineage>
</organism>
<keyword evidence="2" id="KW-1185">Reference proteome</keyword>
<accession>A0ABM8EFA2</accession>
<keyword evidence="1" id="KW-0614">Plasmid</keyword>
<dbReference type="EMBL" id="AP027147">
    <property type="protein sequence ID" value="BDV36712.1"/>
    <property type="molecule type" value="Genomic_DNA"/>
</dbReference>
<name>A0ABM8EFA2_9HYPH</name>
<reference evidence="1 2" key="1">
    <citation type="journal article" date="2023" name="Int. J. Syst. Evol. Microbiol.">
        <title>Methylocystis iwaonis sp. nov., a type II methane-oxidizing bacterium from surface soil of a rice paddy field in Japan, and emended description of the genus Methylocystis (ex Whittenbury et al. 1970) Bowman et al. 1993.</title>
        <authorList>
            <person name="Kaise H."/>
            <person name="Sawadogo J.B."/>
            <person name="Alam M.S."/>
            <person name="Ueno C."/>
            <person name="Dianou D."/>
            <person name="Shinjo R."/>
            <person name="Asakawa S."/>
        </authorList>
    </citation>
    <scope>NUCLEOTIDE SEQUENCE [LARGE SCALE GENOMIC DNA]</scope>
    <source>
        <strain evidence="1 2">SS37A-Re</strain>
    </source>
</reference>
<gene>
    <name evidence="1" type="ORF">SS37A_42420</name>
</gene>
<geneLocation type="plasmid" evidence="1 2">
    <name>pSS37A-Re-5</name>
</geneLocation>
<sequence>MAWETNQIYELRCETCGRLGRQVEQSDDWNNHRTNFENFTTKWVGGREPGIPNYGAYEIPVCPDCGEEAKILSKPLPFG</sequence>
<protein>
    <submittedName>
        <fullName evidence="1">Uncharacterized protein</fullName>
    </submittedName>
</protein>